<dbReference type="STRING" id="796925.A0A137NTJ3"/>
<reference evidence="3 4" key="1">
    <citation type="journal article" date="2015" name="Genome Biol. Evol.">
        <title>Phylogenomic analyses indicate that early fungi evolved digesting cell walls of algal ancestors of land plants.</title>
        <authorList>
            <person name="Chang Y."/>
            <person name="Wang S."/>
            <person name="Sekimoto S."/>
            <person name="Aerts A.L."/>
            <person name="Choi C."/>
            <person name="Clum A."/>
            <person name="LaButti K.M."/>
            <person name="Lindquist E.A."/>
            <person name="Yee Ngan C."/>
            <person name="Ohm R.A."/>
            <person name="Salamov A.A."/>
            <person name="Grigoriev I.V."/>
            <person name="Spatafora J.W."/>
            <person name="Berbee M.L."/>
        </authorList>
    </citation>
    <scope>NUCLEOTIDE SEQUENCE [LARGE SCALE GENOMIC DNA]</scope>
    <source>
        <strain evidence="3 4">NRRL 28638</strain>
    </source>
</reference>
<evidence type="ECO:0000256" key="2">
    <source>
        <dbReference type="SAM" id="SignalP"/>
    </source>
</evidence>
<evidence type="ECO:0000256" key="1">
    <source>
        <dbReference type="SAM" id="MobiDB-lite"/>
    </source>
</evidence>
<gene>
    <name evidence="3" type="ORF">CONCODRAFT_73891</name>
</gene>
<feature type="signal peptide" evidence="2">
    <location>
        <begin position="1"/>
        <end position="18"/>
    </location>
</feature>
<feature type="compositionally biased region" description="Low complexity" evidence="1">
    <location>
        <begin position="231"/>
        <end position="312"/>
    </location>
</feature>
<dbReference type="AlphaFoldDB" id="A0A137NTJ3"/>
<dbReference type="EMBL" id="KQ964764">
    <property type="protein sequence ID" value="KXN66125.1"/>
    <property type="molecule type" value="Genomic_DNA"/>
</dbReference>
<sequence>MKRTGLIWILFQLDTTLPIQLSSNYPYQLPPSNLINSYLTEWQAQHEALRNQWNEQEREREIDKQKQENVKTEAKPKLKLTNPAALRLAQQPLSSQPRVQAEDKAQANLQPVQNAIQSPPSSQSLASLAPDLGKQLEKLKQSPILQDKNNRALFQTFINKKTKLDSNGCACVPNDYACNNECVQQRMLQQASSVIGCMTACAAQSIGAIQNCMLGCSNVYYAQVTAPVPTPVTETPSPSSSTNAPSSTQQQSSSSSSETPTTTSSSQESSTTSTSSDSSTTTDSSSSTTSSETTTPTSSQSSTSSSPTPTNSGNPNINGTVDGTDDDDDDDSALIIGAKHTLIVVSISTLLTLFVI</sequence>
<protein>
    <recommendedName>
        <fullName evidence="5">Extracellular membrane protein CFEM domain-containing protein</fullName>
    </recommendedName>
</protein>
<keyword evidence="2" id="KW-0732">Signal</keyword>
<organism evidence="3 4">
    <name type="scientific">Conidiobolus coronatus (strain ATCC 28846 / CBS 209.66 / NRRL 28638)</name>
    <name type="common">Delacroixia coronata</name>
    <dbReference type="NCBI Taxonomy" id="796925"/>
    <lineage>
        <taxon>Eukaryota</taxon>
        <taxon>Fungi</taxon>
        <taxon>Fungi incertae sedis</taxon>
        <taxon>Zoopagomycota</taxon>
        <taxon>Entomophthoromycotina</taxon>
        <taxon>Entomophthoromycetes</taxon>
        <taxon>Entomophthorales</taxon>
        <taxon>Ancylistaceae</taxon>
        <taxon>Conidiobolus</taxon>
    </lineage>
</organism>
<dbReference type="Proteomes" id="UP000070444">
    <property type="component" value="Unassembled WGS sequence"/>
</dbReference>
<evidence type="ECO:0008006" key="5">
    <source>
        <dbReference type="Google" id="ProtNLM"/>
    </source>
</evidence>
<feature type="chain" id="PRO_5007294064" description="Extracellular membrane protein CFEM domain-containing protein" evidence="2">
    <location>
        <begin position="19"/>
        <end position="356"/>
    </location>
</feature>
<feature type="region of interest" description="Disordered" evidence="1">
    <location>
        <begin position="53"/>
        <end position="83"/>
    </location>
</feature>
<evidence type="ECO:0000313" key="3">
    <source>
        <dbReference type="EMBL" id="KXN66125.1"/>
    </source>
</evidence>
<proteinExistence type="predicted"/>
<feature type="region of interest" description="Disordered" evidence="1">
    <location>
        <begin position="231"/>
        <end position="326"/>
    </location>
</feature>
<feature type="compositionally biased region" description="Basic and acidic residues" evidence="1">
    <location>
        <begin position="55"/>
        <end position="76"/>
    </location>
</feature>
<evidence type="ECO:0000313" key="4">
    <source>
        <dbReference type="Proteomes" id="UP000070444"/>
    </source>
</evidence>
<accession>A0A137NTJ3</accession>
<name>A0A137NTJ3_CONC2</name>
<keyword evidence="4" id="KW-1185">Reference proteome</keyword>